<accession>A0ABN9X9G6</accession>
<feature type="compositionally biased region" description="Low complexity" evidence="1">
    <location>
        <begin position="187"/>
        <end position="198"/>
    </location>
</feature>
<feature type="compositionally biased region" description="Basic and acidic residues" evidence="1">
    <location>
        <begin position="168"/>
        <end position="178"/>
    </location>
</feature>
<gene>
    <name evidence="2" type="ORF">PCOR1329_LOCUS74685</name>
</gene>
<dbReference type="Proteomes" id="UP001189429">
    <property type="component" value="Unassembled WGS sequence"/>
</dbReference>
<feature type="region of interest" description="Disordered" evidence="1">
    <location>
        <begin position="165"/>
        <end position="220"/>
    </location>
</feature>
<organism evidence="2 3">
    <name type="scientific">Prorocentrum cordatum</name>
    <dbReference type="NCBI Taxonomy" id="2364126"/>
    <lineage>
        <taxon>Eukaryota</taxon>
        <taxon>Sar</taxon>
        <taxon>Alveolata</taxon>
        <taxon>Dinophyceae</taxon>
        <taxon>Prorocentrales</taxon>
        <taxon>Prorocentraceae</taxon>
        <taxon>Prorocentrum</taxon>
    </lineage>
</organism>
<dbReference type="EMBL" id="CAUYUJ010020145">
    <property type="protein sequence ID" value="CAK0896137.1"/>
    <property type="molecule type" value="Genomic_DNA"/>
</dbReference>
<evidence type="ECO:0000256" key="1">
    <source>
        <dbReference type="SAM" id="MobiDB-lite"/>
    </source>
</evidence>
<name>A0ABN9X9G6_9DINO</name>
<reference evidence="2" key="1">
    <citation type="submission" date="2023-10" db="EMBL/GenBank/DDBJ databases">
        <authorList>
            <person name="Chen Y."/>
            <person name="Shah S."/>
            <person name="Dougan E. K."/>
            <person name="Thang M."/>
            <person name="Chan C."/>
        </authorList>
    </citation>
    <scope>NUCLEOTIDE SEQUENCE [LARGE SCALE GENOMIC DNA]</scope>
</reference>
<dbReference type="SUPFAM" id="SSF52540">
    <property type="entry name" value="P-loop containing nucleoside triphosphate hydrolases"/>
    <property type="match status" value="1"/>
</dbReference>
<feature type="region of interest" description="Disordered" evidence="1">
    <location>
        <begin position="26"/>
        <end position="118"/>
    </location>
</feature>
<evidence type="ECO:0000313" key="3">
    <source>
        <dbReference type="Proteomes" id="UP001189429"/>
    </source>
</evidence>
<sequence>GGSPGGAGGRAAAGAAGGIRLVARAAVGRPEEASPERGRGWAASDSRATSSEPGWDAGPGSRAGGSQGPGESWGSRWRQRRRWRGGAWAGRRSWHAGGGQDDWAAQSCDDPDWHTAGDGPAIREVVLIGIAGPSGVGKTTLARSLVKHLESPVDPVGMDWFLVPQWMPKDKEDGERNPAARPPPRPLSSQRPLPSQPRQCRELATTANPRGWVARAPSPPPPGAALIAAIAVVVAAITRPSRRSR</sequence>
<dbReference type="InterPro" id="IPR027417">
    <property type="entry name" value="P-loop_NTPase"/>
</dbReference>
<dbReference type="Gene3D" id="3.40.50.300">
    <property type="entry name" value="P-loop containing nucleotide triphosphate hydrolases"/>
    <property type="match status" value="1"/>
</dbReference>
<comment type="caution">
    <text evidence="2">The sequence shown here is derived from an EMBL/GenBank/DDBJ whole genome shotgun (WGS) entry which is preliminary data.</text>
</comment>
<keyword evidence="3" id="KW-1185">Reference proteome</keyword>
<feature type="non-terminal residue" evidence="2">
    <location>
        <position position="1"/>
    </location>
</feature>
<proteinExistence type="predicted"/>
<protein>
    <recommendedName>
        <fullName evidence="4">(d)CMP kinase</fullName>
    </recommendedName>
</protein>
<evidence type="ECO:0008006" key="4">
    <source>
        <dbReference type="Google" id="ProtNLM"/>
    </source>
</evidence>
<evidence type="ECO:0000313" key="2">
    <source>
        <dbReference type="EMBL" id="CAK0896137.1"/>
    </source>
</evidence>
<feature type="compositionally biased region" description="Basic and acidic residues" evidence="1">
    <location>
        <begin position="29"/>
        <end position="39"/>
    </location>
</feature>
<feature type="non-terminal residue" evidence="2">
    <location>
        <position position="245"/>
    </location>
</feature>